<gene>
    <name evidence="2" type="ORF">GGR31_001287</name>
</gene>
<name>A0ABU1K4Y3_9FLAO</name>
<evidence type="ECO:0000313" key="2">
    <source>
        <dbReference type="EMBL" id="MDR6300656.1"/>
    </source>
</evidence>
<proteinExistence type="predicted"/>
<organism evidence="2 3">
    <name type="scientific">Mesonia maritima</name>
    <dbReference type="NCBI Taxonomy" id="1793873"/>
    <lineage>
        <taxon>Bacteria</taxon>
        <taxon>Pseudomonadati</taxon>
        <taxon>Bacteroidota</taxon>
        <taxon>Flavobacteriia</taxon>
        <taxon>Flavobacteriales</taxon>
        <taxon>Flavobacteriaceae</taxon>
        <taxon>Mesonia</taxon>
    </lineage>
</organism>
<comment type="caution">
    <text evidence="2">The sequence shown here is derived from an EMBL/GenBank/DDBJ whole genome shotgun (WGS) entry which is preliminary data.</text>
</comment>
<sequence>MKKSSLLVLLCLVFTTNFLNAQEEETKESKLEIFVHADIGNGIIENDLEPNYNVNAENGEILLNYKFWKTLGLATGIAYSEINGNGFSSRGDFYHKRAMLKIPLLLSFDTKLGEKFRMISTFGVYSQYVVKDEYSFLLRKIDNVYEGWNFGSRLGISLIYQVYDNLGIGVHFNYQSDFSELENNNQIVNDKQKINNLNTFGLIATFGL</sequence>
<evidence type="ECO:0008006" key="4">
    <source>
        <dbReference type="Google" id="ProtNLM"/>
    </source>
</evidence>
<accession>A0ABU1K4Y3</accession>
<dbReference type="EMBL" id="JAVDQA010000002">
    <property type="protein sequence ID" value="MDR6300656.1"/>
    <property type="molecule type" value="Genomic_DNA"/>
</dbReference>
<protein>
    <recommendedName>
        <fullName evidence="4">Outer membrane protein beta-barrel domain-containing protein</fullName>
    </recommendedName>
</protein>
<keyword evidence="1" id="KW-0732">Signal</keyword>
<evidence type="ECO:0000313" key="3">
    <source>
        <dbReference type="Proteomes" id="UP001257659"/>
    </source>
</evidence>
<keyword evidence="3" id="KW-1185">Reference proteome</keyword>
<evidence type="ECO:0000256" key="1">
    <source>
        <dbReference type="SAM" id="SignalP"/>
    </source>
</evidence>
<dbReference type="Proteomes" id="UP001257659">
    <property type="component" value="Unassembled WGS sequence"/>
</dbReference>
<reference evidence="2 3" key="1">
    <citation type="submission" date="2023-07" db="EMBL/GenBank/DDBJ databases">
        <title>Genomic Encyclopedia of Type Strains, Phase IV (KMG-IV): sequencing the most valuable type-strain genomes for metagenomic binning, comparative biology and taxonomic classification.</title>
        <authorList>
            <person name="Goeker M."/>
        </authorList>
    </citation>
    <scope>NUCLEOTIDE SEQUENCE [LARGE SCALE GENOMIC DNA]</scope>
    <source>
        <strain evidence="2 3">DSM 102814</strain>
    </source>
</reference>
<dbReference type="RefSeq" id="WP_309727552.1">
    <property type="nucleotide sequence ID" value="NZ_JAVDQA010000002.1"/>
</dbReference>
<feature type="signal peptide" evidence="1">
    <location>
        <begin position="1"/>
        <end position="21"/>
    </location>
</feature>
<feature type="chain" id="PRO_5045412811" description="Outer membrane protein beta-barrel domain-containing protein" evidence="1">
    <location>
        <begin position="22"/>
        <end position="208"/>
    </location>
</feature>